<evidence type="ECO:0008006" key="4">
    <source>
        <dbReference type="Google" id="ProtNLM"/>
    </source>
</evidence>
<comment type="caution">
    <text evidence="2">The sequence shown here is derived from an EMBL/GenBank/DDBJ whole genome shotgun (WGS) entry which is preliminary data.</text>
</comment>
<protein>
    <recommendedName>
        <fullName evidence="4">Signal peptide-containing protein</fullName>
    </recommendedName>
</protein>
<reference evidence="2" key="1">
    <citation type="submission" date="2023-06" db="EMBL/GenBank/DDBJ databases">
        <title>Genome-scale phylogeny and comparative genomics of the fungal order Sordariales.</title>
        <authorList>
            <consortium name="Lawrence Berkeley National Laboratory"/>
            <person name="Hensen N."/>
            <person name="Bonometti L."/>
            <person name="Westerberg I."/>
            <person name="Brannstrom I.O."/>
            <person name="Guillou S."/>
            <person name="Cros-Aarteil S."/>
            <person name="Calhoun S."/>
            <person name="Haridas S."/>
            <person name="Kuo A."/>
            <person name="Mondo S."/>
            <person name="Pangilinan J."/>
            <person name="Riley R."/>
            <person name="Labutti K."/>
            <person name="Andreopoulos B."/>
            <person name="Lipzen A."/>
            <person name="Chen C."/>
            <person name="Yanf M."/>
            <person name="Daum C."/>
            <person name="Ng V."/>
            <person name="Clum A."/>
            <person name="Steindorff A."/>
            <person name="Ohm R."/>
            <person name="Martin F."/>
            <person name="Silar P."/>
            <person name="Natvig D."/>
            <person name="Lalanne C."/>
            <person name="Gautier V."/>
            <person name="Ament-Velasquez S.L."/>
            <person name="Kruys A."/>
            <person name="Hutchinson M.I."/>
            <person name="Powell A.J."/>
            <person name="Barry K."/>
            <person name="Miller A.N."/>
            <person name="Grigoriev I.V."/>
            <person name="Debuchy R."/>
            <person name="Gladieux P."/>
            <person name="Thoren M.H."/>
            <person name="Johannesson H."/>
        </authorList>
    </citation>
    <scope>NUCLEOTIDE SEQUENCE</scope>
    <source>
        <strain evidence="2">8032-3</strain>
    </source>
</reference>
<proteinExistence type="predicted"/>
<dbReference type="Proteomes" id="UP001244011">
    <property type="component" value="Unassembled WGS sequence"/>
</dbReference>
<keyword evidence="3" id="KW-1185">Reference proteome</keyword>
<feature type="compositionally biased region" description="Polar residues" evidence="1">
    <location>
        <begin position="84"/>
        <end position="109"/>
    </location>
</feature>
<dbReference type="GeneID" id="85306607"/>
<evidence type="ECO:0000313" key="3">
    <source>
        <dbReference type="Proteomes" id="UP001244011"/>
    </source>
</evidence>
<feature type="compositionally biased region" description="Polar residues" evidence="1">
    <location>
        <begin position="446"/>
        <end position="465"/>
    </location>
</feature>
<feature type="region of interest" description="Disordered" evidence="1">
    <location>
        <begin position="314"/>
        <end position="473"/>
    </location>
</feature>
<feature type="compositionally biased region" description="Basic and acidic residues" evidence="1">
    <location>
        <begin position="33"/>
        <end position="43"/>
    </location>
</feature>
<gene>
    <name evidence="2" type="ORF">QBC33DRAFT_303624</name>
</gene>
<sequence length="473" mass="51296">MSFSVAVQSAVFYYLACTPCAKVRHRHKARQQAKKEREEKSQIETRQPGLYQHPSPFNTNPYWDEEIMMGPSLPKKGRGGDVASKNTSQRGLTSAGQDSGITTRSSLATSHGGPPADTITADTTADTTLDAIPNAIPSSAIIHGLGSAPTVVPEEDADAASTALSKTASVSTGDDWNRKRYQREDEELWGHELSRTGHKLMDAIKQAGTSAGRFVEAKLGKEKPVTDTDRYNFYYPPKNPPVNDYHPPVVSSKPSHIDGHRWMLQPPPPAKVMEGKVPVSRSASTASMVSKRTMASGDGALARLVGERAVEAKMRMGETPAETRDRSSSSASRPHTRRSVATPRPKSQRTMRSRSLSLSAESDEDPEKAEQKHKSRTRRPVAAPTFESDDEGERISKGRKSSGNSMPATHAAQRPRLSTILNSDTTEQSEVALRNDEGHAEPAVQEVTNASPGEPSGLTQEQLSADRSLASRA</sequence>
<dbReference type="RefSeq" id="XP_060286093.1">
    <property type="nucleotide sequence ID" value="XM_060423420.1"/>
</dbReference>
<feature type="compositionally biased region" description="Basic and acidic residues" evidence="1">
    <location>
        <begin position="314"/>
        <end position="327"/>
    </location>
</feature>
<organism evidence="2 3">
    <name type="scientific">Phialemonium atrogriseum</name>
    <dbReference type="NCBI Taxonomy" id="1093897"/>
    <lineage>
        <taxon>Eukaryota</taxon>
        <taxon>Fungi</taxon>
        <taxon>Dikarya</taxon>
        <taxon>Ascomycota</taxon>
        <taxon>Pezizomycotina</taxon>
        <taxon>Sordariomycetes</taxon>
        <taxon>Sordariomycetidae</taxon>
        <taxon>Cephalothecales</taxon>
        <taxon>Cephalothecaceae</taxon>
        <taxon>Phialemonium</taxon>
    </lineage>
</organism>
<accession>A0AAJ0C4A1</accession>
<dbReference type="EMBL" id="MU839001">
    <property type="protein sequence ID" value="KAK1769880.1"/>
    <property type="molecule type" value="Genomic_DNA"/>
</dbReference>
<feature type="compositionally biased region" description="Polar residues" evidence="1">
    <location>
        <begin position="419"/>
        <end position="429"/>
    </location>
</feature>
<dbReference type="AlphaFoldDB" id="A0AAJ0C4A1"/>
<evidence type="ECO:0000313" key="2">
    <source>
        <dbReference type="EMBL" id="KAK1769880.1"/>
    </source>
</evidence>
<feature type="region of interest" description="Disordered" evidence="1">
    <location>
        <begin position="28"/>
        <end position="121"/>
    </location>
</feature>
<evidence type="ECO:0000256" key="1">
    <source>
        <dbReference type="SAM" id="MobiDB-lite"/>
    </source>
</evidence>
<name>A0AAJ0C4A1_9PEZI</name>